<name>A0AA39Z9G8_9PEZI</name>
<keyword evidence="2" id="KW-1185">Reference proteome</keyword>
<comment type="caution">
    <text evidence="1">The sequence shown here is derived from an EMBL/GenBank/DDBJ whole genome shotgun (WGS) entry which is preliminary data.</text>
</comment>
<gene>
    <name evidence="1" type="ORF">QBC41DRAFT_229915</name>
</gene>
<dbReference type="Proteomes" id="UP001174997">
    <property type="component" value="Unassembled WGS sequence"/>
</dbReference>
<organism evidence="1 2">
    <name type="scientific">Cercophora samala</name>
    <dbReference type="NCBI Taxonomy" id="330535"/>
    <lineage>
        <taxon>Eukaryota</taxon>
        <taxon>Fungi</taxon>
        <taxon>Dikarya</taxon>
        <taxon>Ascomycota</taxon>
        <taxon>Pezizomycotina</taxon>
        <taxon>Sordariomycetes</taxon>
        <taxon>Sordariomycetidae</taxon>
        <taxon>Sordariales</taxon>
        <taxon>Lasiosphaeriaceae</taxon>
        <taxon>Cercophora</taxon>
    </lineage>
</organism>
<dbReference type="EMBL" id="JAULSY010000083">
    <property type="protein sequence ID" value="KAK0666754.1"/>
    <property type="molecule type" value="Genomic_DNA"/>
</dbReference>
<evidence type="ECO:0000313" key="1">
    <source>
        <dbReference type="EMBL" id="KAK0666754.1"/>
    </source>
</evidence>
<protein>
    <submittedName>
        <fullName evidence="1">Uncharacterized protein</fullName>
    </submittedName>
</protein>
<sequence length="200" mass="23561">MVSPMSFKDSIAIVGAWNLRIRLGWKYGGQDIGHLFQQMKWALEDHEERFDKHFPPPDLNTEEGRKAEEMLDEFLATWDLDMEGMETEDFLASLMHIFNNELEPEFRLKDFDSNFIRPGSVWKTMEAFGAMIDRAIPPEPVKDEPKWPEKFKFPTPLVITRTGRGGKKKFRTGRAVLKKRPGIAQLRRQRQRKEWRYGTF</sequence>
<evidence type="ECO:0000313" key="2">
    <source>
        <dbReference type="Proteomes" id="UP001174997"/>
    </source>
</evidence>
<proteinExistence type="predicted"/>
<accession>A0AA39Z9G8</accession>
<reference evidence="1" key="1">
    <citation type="submission" date="2023-06" db="EMBL/GenBank/DDBJ databases">
        <title>Genome-scale phylogeny and comparative genomics of the fungal order Sordariales.</title>
        <authorList>
            <consortium name="Lawrence Berkeley National Laboratory"/>
            <person name="Hensen N."/>
            <person name="Bonometti L."/>
            <person name="Westerberg I."/>
            <person name="Brannstrom I.O."/>
            <person name="Guillou S."/>
            <person name="Cros-Aarteil S."/>
            <person name="Calhoun S."/>
            <person name="Haridas S."/>
            <person name="Kuo A."/>
            <person name="Mondo S."/>
            <person name="Pangilinan J."/>
            <person name="Riley R."/>
            <person name="Labutti K."/>
            <person name="Andreopoulos B."/>
            <person name="Lipzen A."/>
            <person name="Chen C."/>
            <person name="Yanf M."/>
            <person name="Daum C."/>
            <person name="Ng V."/>
            <person name="Clum A."/>
            <person name="Steindorff A."/>
            <person name="Ohm R."/>
            <person name="Martin F."/>
            <person name="Silar P."/>
            <person name="Natvig D."/>
            <person name="Lalanne C."/>
            <person name="Gautier V."/>
            <person name="Ament-Velasquez S.L."/>
            <person name="Kruys A."/>
            <person name="Hutchinson M.I."/>
            <person name="Powell A.J."/>
            <person name="Barry K."/>
            <person name="Miller A.N."/>
            <person name="Grigoriev I.V."/>
            <person name="Debuchy R."/>
            <person name="Gladieux P."/>
            <person name="Thoren M.H."/>
            <person name="Johannesson H."/>
        </authorList>
    </citation>
    <scope>NUCLEOTIDE SEQUENCE</scope>
    <source>
        <strain evidence="1">CBS 307.81</strain>
    </source>
</reference>
<dbReference type="AlphaFoldDB" id="A0AA39Z9G8"/>